<dbReference type="EMBL" id="CP118166">
    <property type="protein sequence ID" value="WDI32276.1"/>
    <property type="molecule type" value="Genomic_DNA"/>
</dbReference>
<evidence type="ECO:0000313" key="3">
    <source>
        <dbReference type="EMBL" id="WDI32276.1"/>
    </source>
</evidence>
<dbReference type="PANTHER" id="PTHR31284">
    <property type="entry name" value="ACID PHOSPHATASE-LIKE PROTEIN"/>
    <property type="match status" value="1"/>
</dbReference>
<dbReference type="PANTHER" id="PTHR31284:SF10">
    <property type="entry name" value="ACID PHOSPHATASE-LIKE PROTEIN"/>
    <property type="match status" value="1"/>
</dbReference>
<proteinExistence type="predicted"/>
<evidence type="ECO:0000256" key="1">
    <source>
        <dbReference type="ARBA" id="ARBA00022729"/>
    </source>
</evidence>
<organism evidence="3 4">
    <name type="scientific">Hyphococcus flavus</name>
    <dbReference type="NCBI Taxonomy" id="1866326"/>
    <lineage>
        <taxon>Bacteria</taxon>
        <taxon>Pseudomonadati</taxon>
        <taxon>Pseudomonadota</taxon>
        <taxon>Alphaproteobacteria</taxon>
        <taxon>Parvularculales</taxon>
        <taxon>Parvularculaceae</taxon>
        <taxon>Hyphococcus</taxon>
    </lineage>
</organism>
<gene>
    <name evidence="3" type="ORF">PUV54_03605</name>
</gene>
<feature type="chain" id="PRO_5041908790" evidence="2">
    <location>
        <begin position="26"/>
        <end position="289"/>
    </location>
</feature>
<accession>A0AAF0CF91</accession>
<dbReference type="InterPro" id="IPR036412">
    <property type="entry name" value="HAD-like_sf"/>
</dbReference>
<dbReference type="SFLD" id="SFLDG01125">
    <property type="entry name" value="C1.1:_Acid_Phosphatase_Like"/>
    <property type="match status" value="1"/>
</dbReference>
<dbReference type="InterPro" id="IPR005519">
    <property type="entry name" value="Acid_phosphat_B-like"/>
</dbReference>
<dbReference type="InterPro" id="IPR023214">
    <property type="entry name" value="HAD_sf"/>
</dbReference>
<dbReference type="KEGG" id="hfl:PUV54_03605"/>
<dbReference type="SFLD" id="SFLDS00003">
    <property type="entry name" value="Haloacid_Dehalogenase"/>
    <property type="match status" value="1"/>
</dbReference>
<sequence length="289" mass="31730">MPHHHISFSRFIATCAAIFMLAGCATTPVPDAPSGPAPDDRLNATLWMQQAVEYKAATETVYALASKRLDEALADRSWTAAPAEQGAGYENLPPAIILDADETVIDNSPFQAMMVTTGAGFSEDTWNDWARDEKAMAVPGALQFTQEAAAKGVTVFYVTNRSEVVDGATTRNLAALGFPMKAGEDTVLTKTDTSKKGVRRAMVTANYRVLLLIGDNFGDFVDDYKGTPTERQQVYDANAERWGREWLVLPNPSYGSWESSAFGDDYSLSPEEQRQMKLDQLKAWRPKGE</sequence>
<dbReference type="PIRSF" id="PIRSF019271">
    <property type="entry name" value="Acid_Ptase_C"/>
    <property type="match status" value="1"/>
</dbReference>
<dbReference type="InterPro" id="IPR006423">
    <property type="entry name" value="Lipo_e_P4"/>
</dbReference>
<dbReference type="AlphaFoldDB" id="A0AAF0CF91"/>
<dbReference type="RefSeq" id="WP_274494196.1">
    <property type="nucleotide sequence ID" value="NZ_CP118166.1"/>
</dbReference>
<protein>
    <submittedName>
        <fullName evidence="3">HAD family acid phosphatase</fullName>
    </submittedName>
</protein>
<dbReference type="GO" id="GO:0009279">
    <property type="term" value="C:cell outer membrane"/>
    <property type="evidence" value="ECO:0007669"/>
    <property type="project" value="InterPro"/>
</dbReference>
<evidence type="ECO:0000256" key="2">
    <source>
        <dbReference type="SAM" id="SignalP"/>
    </source>
</evidence>
<keyword evidence="1 2" id="KW-0732">Signal</keyword>
<dbReference type="Proteomes" id="UP001214043">
    <property type="component" value="Chromosome"/>
</dbReference>
<dbReference type="Gene3D" id="3.40.50.1000">
    <property type="entry name" value="HAD superfamily/HAD-like"/>
    <property type="match status" value="1"/>
</dbReference>
<dbReference type="Pfam" id="PF03767">
    <property type="entry name" value="Acid_phosphat_B"/>
    <property type="match status" value="1"/>
</dbReference>
<evidence type="ECO:0000313" key="4">
    <source>
        <dbReference type="Proteomes" id="UP001214043"/>
    </source>
</evidence>
<reference evidence="3" key="1">
    <citation type="submission" date="2023-02" db="EMBL/GenBank/DDBJ databases">
        <title>Genome sequence of Hyphococcus flavus.</title>
        <authorList>
            <person name="Rong J.-C."/>
            <person name="Zhao Q."/>
            <person name="Yi M."/>
            <person name="Wu J.-Y."/>
        </authorList>
    </citation>
    <scope>NUCLEOTIDE SEQUENCE</scope>
    <source>
        <strain evidence="3">MCCC 1K03223</strain>
    </source>
</reference>
<name>A0AAF0CF91_9PROT</name>
<feature type="signal peptide" evidence="2">
    <location>
        <begin position="1"/>
        <end position="25"/>
    </location>
</feature>
<keyword evidence="4" id="KW-1185">Reference proteome</keyword>
<dbReference type="SUPFAM" id="SSF56784">
    <property type="entry name" value="HAD-like"/>
    <property type="match status" value="1"/>
</dbReference>